<comment type="caution">
    <text evidence="2">The sequence shown here is derived from an EMBL/GenBank/DDBJ whole genome shotgun (WGS) entry which is preliminary data.</text>
</comment>
<dbReference type="PANTHER" id="PTHR47791:SF3">
    <property type="entry name" value="MEIOTICALLY UP-REGULATED GENE 191 PROTEIN"/>
    <property type="match status" value="1"/>
</dbReference>
<feature type="chain" id="PRO_5006913125" evidence="1">
    <location>
        <begin position="22"/>
        <end position="566"/>
    </location>
</feature>
<keyword evidence="3" id="KW-1185">Reference proteome</keyword>
<accession>A0A0W0TKK7</accession>
<dbReference type="AlphaFoldDB" id="A0A0W0TKK7"/>
<proteinExistence type="predicted"/>
<keyword evidence="2" id="KW-0378">Hydrolase</keyword>
<name>A0A0W0TKK7_LEGER</name>
<dbReference type="Gene3D" id="1.50.10.20">
    <property type="match status" value="1"/>
</dbReference>
<dbReference type="SUPFAM" id="SSF48208">
    <property type="entry name" value="Six-hairpin glycosidases"/>
    <property type="match status" value="1"/>
</dbReference>
<evidence type="ECO:0000313" key="2">
    <source>
        <dbReference type="EMBL" id="KTC96088.1"/>
    </source>
</evidence>
<dbReference type="GO" id="GO:0016787">
    <property type="term" value="F:hydrolase activity"/>
    <property type="evidence" value="ECO:0007669"/>
    <property type="project" value="UniProtKB-KW"/>
</dbReference>
<sequence>MRKFIATLLLPALLSPQFALSYSMRHASKPFVPMVDNQAFRDEIINYVRGIAINQIKQVPLENLQTLDATWNNAYQKSDWGVHVSLYHLGNKVGEGASHGPSLAAVLKKATEIALKPQPTDRLNEKELNHYRFKVAFDYYPARRYSFIEYGEKGLELTGSRVAVRTMNADSLKTQIKSSEAYLLKTMHPQLHGFFKFYNAGKDKQQALLRTIYSSSSLYTLLMLYRMHPDDQLAAQFKPIAEFILSNQVKDGPHAGGFYYGYNPKNKEKSCRVVVGTTSKTIFTLLELNQFYPNEPKYLAAAKKAGDWLLTRVNQDGTVNPVASCTSGQWKDYKKQSFLYSGQVLSALSRLYGVTHDQRYHQGAAIIAGQFLKQLQTQGFIVGDDYRPANSISSSWVMMSLIDLAKVHNNPVYRKTIDDIAKAILARQITDKNDIYSNGRYLDAMTTSGNGWINEVMGVLYQFCTQQGGSQCQRYQDAMMLTSRWLLQNAYTAENTYNVKNPERAIGGFITNFTTRTVRTDAVCHGVNSLIMLLSSIGNNNKTLVDLPERPLIEILPLLRAGNGFL</sequence>
<dbReference type="PATRIC" id="fig|448.7.peg.1969"/>
<feature type="signal peptide" evidence="1">
    <location>
        <begin position="1"/>
        <end position="21"/>
    </location>
</feature>
<dbReference type="GO" id="GO:0005975">
    <property type="term" value="P:carbohydrate metabolic process"/>
    <property type="evidence" value="ECO:0007669"/>
    <property type="project" value="InterPro"/>
</dbReference>
<dbReference type="EMBL" id="LNYA01000030">
    <property type="protein sequence ID" value="KTC96088.1"/>
    <property type="molecule type" value="Genomic_DNA"/>
</dbReference>
<dbReference type="RefSeq" id="WP_058527025.1">
    <property type="nucleotide sequence ID" value="NZ_LNYA01000030.1"/>
</dbReference>
<evidence type="ECO:0000256" key="1">
    <source>
        <dbReference type="SAM" id="SignalP"/>
    </source>
</evidence>
<keyword evidence="1" id="KW-0732">Signal</keyword>
<evidence type="ECO:0000313" key="3">
    <source>
        <dbReference type="Proteomes" id="UP000054773"/>
    </source>
</evidence>
<dbReference type="Proteomes" id="UP000054773">
    <property type="component" value="Unassembled WGS sequence"/>
</dbReference>
<gene>
    <name evidence="2" type="ORF">Lery_1880</name>
</gene>
<dbReference type="PANTHER" id="PTHR47791">
    <property type="entry name" value="MEIOTICALLY UP-REGULATED GENE 191 PROTEIN"/>
    <property type="match status" value="1"/>
</dbReference>
<protein>
    <submittedName>
        <fullName evidence="2">Glycosyl Hydrolase Family 88</fullName>
    </submittedName>
</protein>
<organism evidence="2 3">
    <name type="scientific">Legionella erythra</name>
    <dbReference type="NCBI Taxonomy" id="448"/>
    <lineage>
        <taxon>Bacteria</taxon>
        <taxon>Pseudomonadati</taxon>
        <taxon>Pseudomonadota</taxon>
        <taxon>Gammaproteobacteria</taxon>
        <taxon>Legionellales</taxon>
        <taxon>Legionellaceae</taxon>
        <taxon>Legionella</taxon>
    </lineage>
</organism>
<dbReference type="InterPro" id="IPR008928">
    <property type="entry name" value="6-hairpin_glycosidase_sf"/>
</dbReference>
<reference evidence="2 3" key="1">
    <citation type="submission" date="2015-11" db="EMBL/GenBank/DDBJ databases">
        <title>Genomic analysis of 38 Legionella species identifies large and diverse effector repertoires.</title>
        <authorList>
            <person name="Burstein D."/>
            <person name="Amaro F."/>
            <person name="Zusman T."/>
            <person name="Lifshitz Z."/>
            <person name="Cohen O."/>
            <person name="Gilbert J.A."/>
            <person name="Pupko T."/>
            <person name="Shuman H.A."/>
            <person name="Segal G."/>
        </authorList>
    </citation>
    <scope>NUCLEOTIDE SEQUENCE [LARGE SCALE GENOMIC DNA]</scope>
    <source>
        <strain evidence="2 3">SE-32A-C8</strain>
    </source>
</reference>
<dbReference type="InterPro" id="IPR053169">
    <property type="entry name" value="MUG_Protein"/>
</dbReference>
<dbReference type="STRING" id="448.Lery_1880"/>